<keyword evidence="5 7" id="KW-0823">Tryptophan catabolism</keyword>
<feature type="binding site" evidence="7">
    <location>
        <position position="52"/>
    </location>
    <ligand>
        <name>Zn(2+)</name>
        <dbReference type="ChEBI" id="CHEBI:29105"/>
        <label>1</label>
    </ligand>
</feature>
<evidence type="ECO:0000256" key="4">
    <source>
        <dbReference type="ARBA" id="ARBA00022833"/>
    </source>
</evidence>
<evidence type="ECO:0000256" key="1">
    <source>
        <dbReference type="ARBA" id="ARBA00002204"/>
    </source>
</evidence>
<dbReference type="EMBL" id="JBHUMX010000036">
    <property type="protein sequence ID" value="MFD2629406.1"/>
    <property type="molecule type" value="Genomic_DNA"/>
</dbReference>
<comment type="function">
    <text evidence="1 7">Catalyzes the hydrolysis of N-formyl-L-kynurenine to L-kynurenine, the second step in the kynurenine pathway of tryptophan degradation.</text>
</comment>
<evidence type="ECO:0000256" key="2">
    <source>
        <dbReference type="ARBA" id="ARBA00022723"/>
    </source>
</evidence>
<keyword evidence="4 7" id="KW-0862">Zinc</keyword>
<dbReference type="GO" id="GO:0004061">
    <property type="term" value="F:arylformamidase activity"/>
    <property type="evidence" value="ECO:0007669"/>
    <property type="project" value="UniProtKB-EC"/>
</dbReference>
<comment type="subunit">
    <text evidence="7">Homodimer.</text>
</comment>
<comment type="similarity">
    <text evidence="7">Belongs to the Cyclase 1 superfamily. KynB family.</text>
</comment>
<dbReference type="Pfam" id="PF04199">
    <property type="entry name" value="Cyclase"/>
    <property type="match status" value="1"/>
</dbReference>
<feature type="binding site" evidence="7">
    <location>
        <position position="54"/>
    </location>
    <ligand>
        <name>Zn(2+)</name>
        <dbReference type="ChEBI" id="CHEBI:29105"/>
        <label>2</label>
    </ligand>
</feature>
<evidence type="ECO:0000256" key="5">
    <source>
        <dbReference type="ARBA" id="ARBA00023079"/>
    </source>
</evidence>
<dbReference type="Gene3D" id="3.50.30.50">
    <property type="entry name" value="Putative cyclase"/>
    <property type="match status" value="1"/>
</dbReference>
<evidence type="ECO:0000256" key="6">
    <source>
        <dbReference type="ARBA" id="ARBA00048496"/>
    </source>
</evidence>
<comment type="catalytic activity">
    <reaction evidence="6 7">
        <text>N-formyl-L-kynurenine + H2O = L-kynurenine + formate + H(+)</text>
        <dbReference type="Rhea" id="RHEA:13009"/>
        <dbReference type="ChEBI" id="CHEBI:15377"/>
        <dbReference type="ChEBI" id="CHEBI:15378"/>
        <dbReference type="ChEBI" id="CHEBI:15740"/>
        <dbReference type="ChEBI" id="CHEBI:57959"/>
        <dbReference type="ChEBI" id="CHEBI:58629"/>
        <dbReference type="EC" id="3.5.1.9"/>
    </reaction>
</comment>
<dbReference type="SUPFAM" id="SSF102198">
    <property type="entry name" value="Putative cyclase"/>
    <property type="match status" value="1"/>
</dbReference>
<feature type="binding site" evidence="7">
    <location>
        <position position="159"/>
    </location>
    <ligand>
        <name>Zn(2+)</name>
        <dbReference type="ChEBI" id="CHEBI:29105"/>
        <label>2</label>
    </ligand>
</feature>
<dbReference type="PANTHER" id="PTHR31118">
    <property type="entry name" value="CYCLASE-LIKE PROTEIN 2"/>
    <property type="match status" value="1"/>
</dbReference>
<feature type="binding site" evidence="7">
    <location>
        <position position="54"/>
    </location>
    <ligand>
        <name>Zn(2+)</name>
        <dbReference type="ChEBI" id="CHEBI:29105"/>
        <label>1</label>
    </ligand>
</feature>
<keyword evidence="3 7" id="KW-0378">Hydrolase</keyword>
<feature type="binding site" evidence="7">
    <location>
        <position position="171"/>
    </location>
    <ligand>
        <name>Zn(2+)</name>
        <dbReference type="ChEBI" id="CHEBI:29105"/>
        <label>2</label>
    </ligand>
</feature>
<evidence type="ECO:0000256" key="3">
    <source>
        <dbReference type="ARBA" id="ARBA00022801"/>
    </source>
</evidence>
<evidence type="ECO:0000256" key="7">
    <source>
        <dbReference type="HAMAP-Rule" id="MF_01969"/>
    </source>
</evidence>
<comment type="cofactor">
    <cofactor evidence="7">
        <name>Zn(2+)</name>
        <dbReference type="ChEBI" id="CHEBI:29105"/>
    </cofactor>
    <text evidence="7">Binds 2 zinc ions per subunit.</text>
</comment>
<dbReference type="Proteomes" id="UP001597451">
    <property type="component" value="Unassembled WGS sequence"/>
</dbReference>
<dbReference type="EC" id="3.5.1.9" evidence="7"/>
<keyword evidence="2 7" id="KW-0479">Metal-binding</keyword>
<dbReference type="PANTHER" id="PTHR31118:SF32">
    <property type="entry name" value="KYNURENINE FORMAMIDASE"/>
    <property type="match status" value="1"/>
</dbReference>
<comment type="caution">
    <text evidence="8">The sequence shown here is derived from an EMBL/GenBank/DDBJ whole genome shotgun (WGS) entry which is preliminary data.</text>
</comment>
<dbReference type="NCBIfam" id="TIGR03035">
    <property type="entry name" value="trp_arylform"/>
    <property type="match status" value="1"/>
</dbReference>
<dbReference type="InterPro" id="IPR037175">
    <property type="entry name" value="KFase_sf"/>
</dbReference>
<evidence type="ECO:0000313" key="9">
    <source>
        <dbReference type="Proteomes" id="UP001597451"/>
    </source>
</evidence>
<reference evidence="9" key="1">
    <citation type="journal article" date="2019" name="Int. J. Syst. Evol. Microbiol.">
        <title>The Global Catalogue of Microorganisms (GCM) 10K type strain sequencing project: providing services to taxonomists for standard genome sequencing and annotation.</title>
        <authorList>
            <consortium name="The Broad Institute Genomics Platform"/>
            <consortium name="The Broad Institute Genome Sequencing Center for Infectious Disease"/>
            <person name="Wu L."/>
            <person name="Ma J."/>
        </authorList>
    </citation>
    <scope>NUCLEOTIDE SEQUENCE [LARGE SCALE GENOMIC DNA]</scope>
    <source>
        <strain evidence="9">TISTR 1858</strain>
    </source>
</reference>
<feature type="active site" description="Proton donor/acceptor" evidence="7">
    <location>
        <position position="58"/>
    </location>
</feature>
<comment type="pathway">
    <text evidence="7">Amino-acid degradation; L-tryptophan degradation via kynurenine pathway; L-kynurenine from L-tryptophan: step 2/2.</text>
</comment>
<evidence type="ECO:0000313" key="8">
    <source>
        <dbReference type="EMBL" id="MFD2629406.1"/>
    </source>
</evidence>
<dbReference type="InterPro" id="IPR007325">
    <property type="entry name" value="KFase/CYL"/>
</dbReference>
<proteinExistence type="inferred from homology"/>
<dbReference type="RefSeq" id="WP_379562199.1">
    <property type="nucleotide sequence ID" value="NZ_JBHUMX010000036.1"/>
</dbReference>
<protein>
    <recommendedName>
        <fullName evidence="7">Kynurenine formamidase</fullName>
        <shortName evidence="7">KFA</shortName>
        <shortName evidence="7">KFase</shortName>
        <ecNumber evidence="7">3.5.1.9</ecNumber>
    </recommendedName>
    <alternativeName>
        <fullName evidence="7">Arylformamidase</fullName>
    </alternativeName>
    <alternativeName>
        <fullName evidence="7">N-formylkynurenine formamidase</fullName>
        <shortName evidence="7">FKF</shortName>
    </alternativeName>
</protein>
<feature type="binding site" evidence="7">
    <location>
        <position position="18"/>
    </location>
    <ligand>
        <name>substrate</name>
    </ligand>
</feature>
<sequence>MANWIDISQPLTNDMAHWPGDTPFRYSLTYSKVETGSVNIGQMTASLHTGTHVDAPFHYDSNGKTIDQLNLDRYIGEAIVVDVSQSNVINLEVLKQADLRGCKRVLLKTSLTNDPKRFPDTMPSIAPEIAAYLQEKGVTLLGVDIPSVDQADSKDLETHHALYRHGINILENIMLDHVNPGLYELIALPLAIQGADGSPVRAVIKPLSEKERTDR</sequence>
<name>A0ABW5Q1H5_9BACI</name>
<organism evidence="8 9">
    <name type="scientific">Oceanobacillus kapialis</name>
    <dbReference type="NCBI Taxonomy" id="481353"/>
    <lineage>
        <taxon>Bacteria</taxon>
        <taxon>Bacillati</taxon>
        <taxon>Bacillota</taxon>
        <taxon>Bacilli</taxon>
        <taxon>Bacillales</taxon>
        <taxon>Bacillaceae</taxon>
        <taxon>Oceanobacillus</taxon>
    </lineage>
</organism>
<feature type="binding site" evidence="7">
    <location>
        <position position="48"/>
    </location>
    <ligand>
        <name>Zn(2+)</name>
        <dbReference type="ChEBI" id="CHEBI:29105"/>
        <label>1</label>
    </ligand>
</feature>
<dbReference type="InterPro" id="IPR017484">
    <property type="entry name" value="Kynurenine_formamidase_bac"/>
</dbReference>
<accession>A0ABW5Q1H5</accession>
<dbReference type="HAMAP" id="MF_01969">
    <property type="entry name" value="KynB"/>
    <property type="match status" value="1"/>
</dbReference>
<gene>
    <name evidence="7 8" type="primary">kynB</name>
    <name evidence="8" type="ORF">ACFSUN_11510</name>
</gene>
<feature type="binding site" evidence="7">
    <location>
        <position position="171"/>
    </location>
    <ligand>
        <name>Zn(2+)</name>
        <dbReference type="ChEBI" id="CHEBI:29105"/>
        <label>1</label>
    </ligand>
</feature>
<keyword evidence="9" id="KW-1185">Reference proteome</keyword>